<feature type="region of interest" description="Disordered" evidence="1">
    <location>
        <begin position="69"/>
        <end position="89"/>
    </location>
</feature>
<name>A0ABT6AMW2_9BURK</name>
<evidence type="ECO:0000313" key="3">
    <source>
        <dbReference type="EMBL" id="MDF3833954.1"/>
    </source>
</evidence>
<proteinExistence type="predicted"/>
<comment type="caution">
    <text evidence="3">The sequence shown here is derived from an EMBL/GenBank/DDBJ whole genome shotgun (WGS) entry which is preliminary data.</text>
</comment>
<dbReference type="Proteomes" id="UP001216674">
    <property type="component" value="Unassembled WGS sequence"/>
</dbReference>
<dbReference type="EMBL" id="JARJLM010000233">
    <property type="protein sequence ID" value="MDF3833954.1"/>
    <property type="molecule type" value="Genomic_DNA"/>
</dbReference>
<organism evidence="3 4">
    <name type="scientific">Cupriavidus basilensis</name>
    <dbReference type="NCBI Taxonomy" id="68895"/>
    <lineage>
        <taxon>Bacteria</taxon>
        <taxon>Pseudomonadati</taxon>
        <taxon>Pseudomonadota</taxon>
        <taxon>Betaproteobacteria</taxon>
        <taxon>Burkholderiales</taxon>
        <taxon>Burkholderiaceae</taxon>
        <taxon>Cupriavidus</taxon>
    </lineage>
</organism>
<keyword evidence="2" id="KW-0732">Signal</keyword>
<feature type="chain" id="PRO_5046036812" evidence="2">
    <location>
        <begin position="20"/>
        <end position="229"/>
    </location>
</feature>
<sequence>MLGGLLAGLAAILSPIALAAPATPAGAPLALRVEHQLSSLGSDGVKRDVAFAERVYRAGNAVWIERELPRGVPHEHEQESGKGGGGHKHVDLSTAARWIENPPSGKLSVTVVSDHLKKVFDVKPAEYGNIGFDGSWPTAYHLLDPAALKQMRAVGPLRNGAQQYQAQRGGESVTVWWDVAGQFPRSVESRNAGGTSTKLTRVTTVATPQRAPWERARAYARGEYTDLMD</sequence>
<accession>A0ABT6AMW2</accession>
<feature type="compositionally biased region" description="Basic and acidic residues" evidence="1">
    <location>
        <begin position="69"/>
        <end position="80"/>
    </location>
</feature>
<feature type="signal peptide" evidence="2">
    <location>
        <begin position="1"/>
        <end position="19"/>
    </location>
</feature>
<evidence type="ECO:0000313" key="4">
    <source>
        <dbReference type="Proteomes" id="UP001216674"/>
    </source>
</evidence>
<evidence type="ECO:0000256" key="2">
    <source>
        <dbReference type="SAM" id="SignalP"/>
    </source>
</evidence>
<dbReference type="RefSeq" id="WP_276265150.1">
    <property type="nucleotide sequence ID" value="NZ_JARJLM010000233.1"/>
</dbReference>
<protein>
    <submittedName>
        <fullName evidence="3">Uncharacterized protein</fullName>
    </submittedName>
</protein>
<keyword evidence="4" id="KW-1185">Reference proteome</keyword>
<gene>
    <name evidence="3" type="ORF">P3W85_13470</name>
</gene>
<reference evidence="3 4" key="1">
    <citation type="submission" date="2023-03" db="EMBL/GenBank/DDBJ databases">
        <title>Draft assemblies of triclosan tolerant bacteria isolated from returned activated sludge.</title>
        <authorList>
            <person name="Van Hamelsveld S."/>
        </authorList>
    </citation>
    <scope>NUCLEOTIDE SEQUENCE [LARGE SCALE GENOMIC DNA]</scope>
    <source>
        <strain evidence="3 4">GW210010_S58</strain>
    </source>
</reference>
<evidence type="ECO:0000256" key="1">
    <source>
        <dbReference type="SAM" id="MobiDB-lite"/>
    </source>
</evidence>